<dbReference type="Proteomes" id="UP000250358">
    <property type="component" value="Unassembled WGS sequence"/>
</dbReference>
<evidence type="ECO:0000313" key="2">
    <source>
        <dbReference type="Proteomes" id="UP000250358"/>
    </source>
</evidence>
<sequence>MERIEQHEDVVIDLGAASLETQGQFLTVDEPDELMEITGISE</sequence>
<dbReference type="Pfam" id="PF24178">
    <property type="entry name" value="Subterisin"/>
    <property type="match status" value="1"/>
</dbReference>
<accession>A0A2X1C1L0</accession>
<organism evidence="1 2">
    <name type="scientific">Brevundimonas diminuta</name>
    <name type="common">Pseudomonas diminuta</name>
    <dbReference type="NCBI Taxonomy" id="293"/>
    <lineage>
        <taxon>Bacteria</taxon>
        <taxon>Pseudomonadati</taxon>
        <taxon>Pseudomonadota</taxon>
        <taxon>Alphaproteobacteria</taxon>
        <taxon>Caulobacterales</taxon>
        <taxon>Caulobacteraceae</taxon>
        <taxon>Brevundimonas</taxon>
    </lineage>
</organism>
<reference evidence="1 2" key="1">
    <citation type="submission" date="2018-06" db="EMBL/GenBank/DDBJ databases">
        <authorList>
            <consortium name="Pathogen Informatics"/>
            <person name="Doyle S."/>
        </authorList>
    </citation>
    <scope>NUCLEOTIDE SEQUENCE [LARGE SCALE GENOMIC DNA]</scope>
    <source>
        <strain evidence="1 2">NCTC11165</strain>
    </source>
</reference>
<name>A0A2X1C1L0_BREDI</name>
<protein>
    <submittedName>
        <fullName evidence="1">Uncharacterized protein</fullName>
    </submittedName>
</protein>
<gene>
    <name evidence="1" type="ORF">NCTC11165_02520</name>
</gene>
<dbReference type="EMBL" id="UAQM01000030">
    <property type="protein sequence ID" value="SPU46192.1"/>
    <property type="molecule type" value="Genomic_DNA"/>
</dbReference>
<dbReference type="InterPro" id="IPR049805">
    <property type="entry name" value="Lasso_benenodin"/>
</dbReference>
<dbReference type="AlphaFoldDB" id="A0A2X1C1L0"/>
<evidence type="ECO:0000313" key="1">
    <source>
        <dbReference type="EMBL" id="SPU46192.1"/>
    </source>
</evidence>
<dbReference type="GeneID" id="56576784"/>
<dbReference type="RefSeq" id="WP_003165184.1">
    <property type="nucleotide sequence ID" value="NZ_CP140006.1"/>
</dbReference>
<proteinExistence type="predicted"/>
<dbReference type="NCBIfam" id="NF033522">
    <property type="entry name" value="lasso_benenodin"/>
    <property type="match status" value="1"/>
</dbReference>